<sequence length="176" mass="20332">MFPILETERLILREIEKEDAADLFAYFSNAEVMRYYGQEAFSSIEQVETIIGHFSESFRNHRGLRWGMQIKGTSRLIGTLGLNNLVLSHKRAEIGYEIHPDYWRAGYASEAVRKVVSYALEELQLNRLGAMIYLENEASNKLAQKLGFQHEGILRKYYEQNGKAFDINVYSIVKDA</sequence>
<dbReference type="PROSITE" id="PS51186">
    <property type="entry name" value="GNAT"/>
    <property type="match status" value="1"/>
</dbReference>
<dbReference type="GO" id="GO:0008999">
    <property type="term" value="F:protein-N-terminal-alanine acetyltransferase activity"/>
    <property type="evidence" value="ECO:0007669"/>
    <property type="project" value="TreeGrafter"/>
</dbReference>
<dbReference type="AlphaFoldDB" id="A0A7Y0K9C2"/>
<accession>A0A7Y0K9C2</accession>
<dbReference type="RefSeq" id="WP_169188707.1">
    <property type="nucleotide sequence ID" value="NZ_JABBPK010000001.1"/>
</dbReference>
<dbReference type="PANTHER" id="PTHR43792">
    <property type="entry name" value="GNAT FAMILY, PUTATIVE (AFU_ORTHOLOGUE AFUA_3G00765)-RELATED-RELATED"/>
    <property type="match status" value="1"/>
</dbReference>
<dbReference type="PANTHER" id="PTHR43792:SF9">
    <property type="entry name" value="RIBOSOMAL-PROTEIN-ALANINE ACETYLTRANSFERASE"/>
    <property type="match status" value="1"/>
</dbReference>
<proteinExistence type="predicted"/>
<reference evidence="2 3" key="1">
    <citation type="submission" date="2020-04" db="EMBL/GenBank/DDBJ databases">
        <title>Bacillus sp. UniB3 isolated from commercial digestive syrup.</title>
        <authorList>
            <person name="Thorat V."/>
            <person name="Kirdat K."/>
            <person name="Tiwarekar B."/>
            <person name="Yadav A."/>
        </authorList>
    </citation>
    <scope>NUCLEOTIDE SEQUENCE [LARGE SCALE GENOMIC DNA]</scope>
    <source>
        <strain evidence="2 3">UniB3</strain>
    </source>
</reference>
<protein>
    <submittedName>
        <fullName evidence="2">GNAT family N-acetyltransferase</fullName>
    </submittedName>
</protein>
<gene>
    <name evidence="2" type="ORF">HHU08_13950</name>
</gene>
<dbReference type="InterPro" id="IPR051531">
    <property type="entry name" value="N-acetyltransferase"/>
</dbReference>
<evidence type="ECO:0000313" key="3">
    <source>
        <dbReference type="Proteomes" id="UP000588491"/>
    </source>
</evidence>
<organism evidence="2 3">
    <name type="scientific">Niallia alba</name>
    <dbReference type="NCBI Taxonomy" id="2729105"/>
    <lineage>
        <taxon>Bacteria</taxon>
        <taxon>Bacillati</taxon>
        <taxon>Bacillota</taxon>
        <taxon>Bacilli</taxon>
        <taxon>Bacillales</taxon>
        <taxon>Bacillaceae</taxon>
        <taxon>Niallia</taxon>
    </lineage>
</organism>
<dbReference type="InterPro" id="IPR016181">
    <property type="entry name" value="Acyl_CoA_acyltransferase"/>
</dbReference>
<dbReference type="InterPro" id="IPR000182">
    <property type="entry name" value="GNAT_dom"/>
</dbReference>
<comment type="caution">
    <text evidence="2">The sequence shown here is derived from an EMBL/GenBank/DDBJ whole genome shotgun (WGS) entry which is preliminary data.</text>
</comment>
<name>A0A7Y0K9C2_9BACI</name>
<evidence type="ECO:0000259" key="1">
    <source>
        <dbReference type="PROSITE" id="PS51186"/>
    </source>
</evidence>
<dbReference type="GO" id="GO:0005737">
    <property type="term" value="C:cytoplasm"/>
    <property type="evidence" value="ECO:0007669"/>
    <property type="project" value="TreeGrafter"/>
</dbReference>
<evidence type="ECO:0000313" key="2">
    <source>
        <dbReference type="EMBL" id="NMO78085.1"/>
    </source>
</evidence>
<feature type="domain" description="N-acetyltransferase" evidence="1">
    <location>
        <begin position="10"/>
        <end position="176"/>
    </location>
</feature>
<dbReference type="Proteomes" id="UP000588491">
    <property type="component" value="Unassembled WGS sequence"/>
</dbReference>
<dbReference type="SUPFAM" id="SSF55729">
    <property type="entry name" value="Acyl-CoA N-acyltransferases (Nat)"/>
    <property type="match status" value="1"/>
</dbReference>
<dbReference type="Pfam" id="PF13302">
    <property type="entry name" value="Acetyltransf_3"/>
    <property type="match status" value="1"/>
</dbReference>
<keyword evidence="2" id="KW-0808">Transferase</keyword>
<dbReference type="EMBL" id="JABBPK010000001">
    <property type="protein sequence ID" value="NMO78085.1"/>
    <property type="molecule type" value="Genomic_DNA"/>
</dbReference>
<dbReference type="Gene3D" id="3.40.630.30">
    <property type="match status" value="1"/>
</dbReference>
<keyword evidence="3" id="KW-1185">Reference proteome</keyword>